<sequence length="489" mass="50628">MALDLAAVVRAVGGHLLPHGLPERTPVDDLTALRDFTVVGNASYATLVTGAADALLETIAPRGAGHGPGAAGTRPGAGELTGAVYVSGEDTPQLRDALAASGVTAILGTELGGGALHATLAALIADDRAAGDRLVTAGMNVLTQVARRGGVRAVIPELARRIDGWAVLLDAQGQLVASAGAGRLHISDAAALALGRPVRVRHDGLQLHQVGSDRDLAGYLVIATRSSRTSHSRDLAALAAALCDLLLRSHDPGLTEQLGREALLATLLAGGAGAGELLRRWGVHESSLTGFELGAKTRTIDLERLLVRWFDELGAEHVFAAEQERVRGFVRDDLASELASRVEAFGAVPAHSVYLGLGAPAPAEALSRTAVQAGQALETALSDGVRVVSFASLPTVDLVLATLDEASGRGLATVLDPLRDASGAHGELTRTLQEFLASHGAHRASAARLGIHRQTLVARIRRVEQLTGLLMDRADDRAAAWLALRAAGL</sequence>
<dbReference type="InterPro" id="IPR051448">
    <property type="entry name" value="CdaR-like_regulators"/>
</dbReference>
<gene>
    <name evidence="2" type="ORF">B4915_13300</name>
</gene>
<evidence type="ECO:0000313" key="3">
    <source>
        <dbReference type="Proteomes" id="UP000238650"/>
    </source>
</evidence>
<feature type="domain" description="PucR C-terminal helix-turn-helix" evidence="1">
    <location>
        <begin position="428"/>
        <end position="486"/>
    </location>
</feature>
<dbReference type="EMBL" id="MWZD01000023">
    <property type="protein sequence ID" value="PRI10105.1"/>
    <property type="molecule type" value="Genomic_DNA"/>
</dbReference>
<dbReference type="PANTHER" id="PTHR33744:SF15">
    <property type="entry name" value="CARBOHYDRATE DIACID REGULATOR"/>
    <property type="match status" value="1"/>
</dbReference>
<evidence type="ECO:0000259" key="1">
    <source>
        <dbReference type="Pfam" id="PF13556"/>
    </source>
</evidence>
<dbReference type="OrthoDB" id="3170447at2"/>
<proteinExistence type="predicted"/>
<dbReference type="PANTHER" id="PTHR33744">
    <property type="entry name" value="CARBOHYDRATE DIACID REGULATOR"/>
    <property type="match status" value="1"/>
</dbReference>
<comment type="caution">
    <text evidence="2">The sequence shown here is derived from an EMBL/GenBank/DDBJ whole genome shotgun (WGS) entry which is preliminary data.</text>
</comment>
<dbReference type="AlphaFoldDB" id="A0A2S9QKJ8"/>
<evidence type="ECO:0000313" key="2">
    <source>
        <dbReference type="EMBL" id="PRI10105.1"/>
    </source>
</evidence>
<name>A0A2S9QKJ8_9MICO</name>
<dbReference type="InterPro" id="IPR042070">
    <property type="entry name" value="PucR_C-HTH_sf"/>
</dbReference>
<reference evidence="2 3" key="1">
    <citation type="journal article" date="2017" name="New Microbes New Infect">
        <title>Genome sequence of 'Leucobacter massiliensis' sp. nov. isolated from human pharynx after travel to the 2014 Hajj.</title>
        <authorList>
            <person name="Leangapichart T."/>
            <person name="Gautret P."/>
            <person name="Nguyen T.T."/>
            <person name="Armstrong N."/>
            <person name="Rolain J.M."/>
        </authorList>
    </citation>
    <scope>NUCLEOTIDE SEQUENCE [LARGE SCALE GENOMIC DNA]</scope>
    <source>
        <strain evidence="2 3">122RC15</strain>
    </source>
</reference>
<dbReference type="RefSeq" id="WP_105806313.1">
    <property type="nucleotide sequence ID" value="NZ_MWZD01000023.1"/>
</dbReference>
<dbReference type="Gene3D" id="1.10.10.2840">
    <property type="entry name" value="PucR C-terminal helix-turn-helix domain"/>
    <property type="match status" value="1"/>
</dbReference>
<dbReference type="Proteomes" id="UP000238650">
    <property type="component" value="Unassembled WGS sequence"/>
</dbReference>
<keyword evidence="3" id="KW-1185">Reference proteome</keyword>
<accession>A0A2S9QKJ8</accession>
<protein>
    <submittedName>
        <fullName evidence="2">PucR family transcriptional regulator</fullName>
    </submittedName>
</protein>
<dbReference type="InterPro" id="IPR025736">
    <property type="entry name" value="PucR_C-HTH_dom"/>
</dbReference>
<organism evidence="2 3">
    <name type="scientific">Leucobacter massiliensis</name>
    <dbReference type="NCBI Taxonomy" id="1686285"/>
    <lineage>
        <taxon>Bacteria</taxon>
        <taxon>Bacillati</taxon>
        <taxon>Actinomycetota</taxon>
        <taxon>Actinomycetes</taxon>
        <taxon>Micrococcales</taxon>
        <taxon>Microbacteriaceae</taxon>
        <taxon>Leucobacter</taxon>
    </lineage>
</organism>
<dbReference type="Pfam" id="PF13556">
    <property type="entry name" value="HTH_30"/>
    <property type="match status" value="1"/>
</dbReference>